<dbReference type="EMBL" id="KV722431">
    <property type="protein sequence ID" value="OCH89243.1"/>
    <property type="molecule type" value="Genomic_DNA"/>
</dbReference>
<evidence type="ECO:0000256" key="1">
    <source>
        <dbReference type="SAM" id="Coils"/>
    </source>
</evidence>
<protein>
    <recommendedName>
        <fullName evidence="3">CxC2-like cysteine cluster KDZ transposase-associated domain-containing protein</fullName>
    </recommendedName>
</protein>
<keyword evidence="5" id="KW-1185">Reference proteome</keyword>
<feature type="domain" description="CxC2-like cysteine cluster KDZ transposase-associated" evidence="3">
    <location>
        <begin position="194"/>
        <end position="301"/>
    </location>
</feature>
<proteinExistence type="predicted"/>
<dbReference type="PANTHER" id="PTHR33104:SF2">
    <property type="entry name" value="CXC3 LIKE CYSTEINE CLUSTER DOMAIN-CONTAINING PROTEIN"/>
    <property type="match status" value="1"/>
</dbReference>
<keyword evidence="1" id="KW-0175">Coiled coil</keyword>
<evidence type="ECO:0000313" key="5">
    <source>
        <dbReference type="Proteomes" id="UP000250043"/>
    </source>
</evidence>
<dbReference type="InterPro" id="IPR041457">
    <property type="entry name" value="CxC2_KDZ-assoc"/>
</dbReference>
<feature type="region of interest" description="Disordered" evidence="2">
    <location>
        <begin position="54"/>
        <end position="76"/>
    </location>
</feature>
<evidence type="ECO:0000313" key="4">
    <source>
        <dbReference type="EMBL" id="OCH89243.1"/>
    </source>
</evidence>
<evidence type="ECO:0000256" key="2">
    <source>
        <dbReference type="SAM" id="MobiDB-lite"/>
    </source>
</evidence>
<feature type="coiled-coil region" evidence="1">
    <location>
        <begin position="591"/>
        <end position="625"/>
    </location>
</feature>
<dbReference type="PANTHER" id="PTHR33104">
    <property type="entry name" value="SI:DKEY-29D5.2"/>
    <property type="match status" value="1"/>
</dbReference>
<dbReference type="Pfam" id="PF18758">
    <property type="entry name" value="KDZ"/>
    <property type="match status" value="1"/>
</dbReference>
<dbReference type="InterPro" id="IPR040521">
    <property type="entry name" value="KDZ"/>
</dbReference>
<gene>
    <name evidence="4" type="ORF">OBBRIDRAFT_804820</name>
</gene>
<name>A0A8E2ARY0_9APHY</name>
<dbReference type="Proteomes" id="UP000250043">
    <property type="component" value="Unassembled WGS sequence"/>
</dbReference>
<reference evidence="4 5" key="1">
    <citation type="submission" date="2016-07" db="EMBL/GenBank/DDBJ databases">
        <title>Draft genome of the white-rot fungus Obba rivulosa 3A-2.</title>
        <authorList>
            <consortium name="DOE Joint Genome Institute"/>
            <person name="Miettinen O."/>
            <person name="Riley R."/>
            <person name="Acob R."/>
            <person name="Barry K."/>
            <person name="Cullen D."/>
            <person name="De Vries R."/>
            <person name="Hainaut M."/>
            <person name="Hatakka A."/>
            <person name="Henrissat B."/>
            <person name="Hilden K."/>
            <person name="Kuo R."/>
            <person name="Labutti K."/>
            <person name="Lipzen A."/>
            <person name="Makela M.R."/>
            <person name="Sandor L."/>
            <person name="Spatafora J.W."/>
            <person name="Grigoriev I.V."/>
            <person name="Hibbett D.S."/>
        </authorList>
    </citation>
    <scope>NUCLEOTIDE SEQUENCE [LARGE SCALE GENOMIC DNA]</scope>
    <source>
        <strain evidence="4 5">3A-2</strain>
    </source>
</reference>
<organism evidence="4 5">
    <name type="scientific">Obba rivulosa</name>
    <dbReference type="NCBI Taxonomy" id="1052685"/>
    <lineage>
        <taxon>Eukaryota</taxon>
        <taxon>Fungi</taxon>
        <taxon>Dikarya</taxon>
        <taxon>Basidiomycota</taxon>
        <taxon>Agaricomycotina</taxon>
        <taxon>Agaricomycetes</taxon>
        <taxon>Polyporales</taxon>
        <taxon>Gelatoporiaceae</taxon>
        <taxon>Obba</taxon>
    </lineage>
</organism>
<dbReference type="OrthoDB" id="3056576at2759"/>
<accession>A0A8E2ARY0</accession>
<dbReference type="Pfam" id="PF18803">
    <property type="entry name" value="CxC2"/>
    <property type="match status" value="1"/>
</dbReference>
<sequence length="1307" mass="149088">MAALLTRYSNSTPFHQQHGAYFGSTSLQESAARLQDNSCELATPWGQARKLKSNELKSNEDRRGEKMQGLNDSKDAEMFAVIPAPGDDLQEAVKVGESKSQPPKPSMPRSSCLAQFVERWARRALDMWLTHEQLPSHHTCQRCNQNVNTAYRCKECFQLPLSCSSCIVMDHQSNPFHRIRTWDASQGFWDKQSLSELGLTLNLGHNGRKCLVALGELRRMTFMHSYGINDLGVCFCTCLDNELEGMPDALQLIAVGMWPASWDKPMSAFTIDVMKQFHLLSLQSQIPCTNKSQDHYRELLRAMQEFIWIWAMKRAGQEPARRMTPRCLGILCPTCPQPGINMDPQGMPRPAHLRTRYLDALYHTVDGNFHQNQHEKPLDPDDFALLEGAGYFADMQDLATFQKQLGPLEKEPSTCHKFGAMEYGGYGGRVSGTVGLSCARHMFVLPGGGVDLQKGERFANVDFAMISGLQRWMPLLLHISGYDINCQYRKNFEKRMEWFRTYQGSLRSIAHVKFPKMLSVIGKFHLPAHNSSCRYKFSYYWMPGAAMTDGEAPECIWAVLNGLAARTREMAAGHRHDIINDHHSDMNTREARDLAAKHKVAKRECEAVREEVNKIEAQVADETLREWKRDEEVYLRDVVDLKTHPNLKNPYELDKGTVLSQKQVLANLNQQAGGERTVERHGLIGVLQEGIELQELRLSICHELTESSTSETLSDEVKVKVERFRSRLDVWRELHDLYLRHHIASAWTEAATGPDSREELSSERPCRDDDVDAWIGGSQAEEQATLKAIRIELPSDLESNVMHTESMKVAVEIERQLREGQAQDALAEVRVHLITKYSLSQKKRKEPGSQAAMTRSRQNLKRKGEAVERAAEVYRRARVAVLALSRTAEDCKLRELRASDLVAFMVRDEDRMLGDSQKSSSWIWEDCSWVKMSEDRDIKNFVKNALRVHWFRRHALCARWSEETLLLEEEMRRTLRFFWYWLQLWLKKGESEEGLERPGHAAYARWQAYRYQRLLGDAVKRFAGKYAIASWEFEGNAFAPQMHPTSDVHPYSPRMVYADVCIRATQMHLCNLDASALQMHPTSDVHSYGPRMVHADASVIVDRRRYILEHPIVIQDTSGNVKSLGPEVEWKSEARDSSPQNVLLSLFWFGLVATQKNHDDGIALIFDYLDFEVYDPIVLCRRPTGASEAGCLCARPSLPLRPADERDAYKGNRANRTLFGLNTIFARRMPSDYVAVYTLLNANGSQRCTGLYTAAGLHYTCPGRLRDSTTIRKTTPHLDDLGQDLQDREDSKTTILPKPSRVSWQDG</sequence>
<evidence type="ECO:0000259" key="3">
    <source>
        <dbReference type="Pfam" id="PF18803"/>
    </source>
</evidence>